<evidence type="ECO:0000313" key="2">
    <source>
        <dbReference type="Proteomes" id="UP000265520"/>
    </source>
</evidence>
<proteinExistence type="predicted"/>
<protein>
    <submittedName>
        <fullName evidence="1">Uncharacterized protein</fullName>
    </submittedName>
</protein>
<feature type="non-terminal residue" evidence="1">
    <location>
        <position position="1"/>
    </location>
</feature>
<evidence type="ECO:0000313" key="1">
    <source>
        <dbReference type="EMBL" id="MCI56023.1"/>
    </source>
</evidence>
<dbReference type="AlphaFoldDB" id="A0A392T4I4"/>
<keyword evidence="2" id="KW-1185">Reference proteome</keyword>
<dbReference type="EMBL" id="LXQA010505686">
    <property type="protein sequence ID" value="MCI56023.1"/>
    <property type="molecule type" value="Genomic_DNA"/>
</dbReference>
<organism evidence="1 2">
    <name type="scientific">Trifolium medium</name>
    <dbReference type="NCBI Taxonomy" id="97028"/>
    <lineage>
        <taxon>Eukaryota</taxon>
        <taxon>Viridiplantae</taxon>
        <taxon>Streptophyta</taxon>
        <taxon>Embryophyta</taxon>
        <taxon>Tracheophyta</taxon>
        <taxon>Spermatophyta</taxon>
        <taxon>Magnoliopsida</taxon>
        <taxon>eudicotyledons</taxon>
        <taxon>Gunneridae</taxon>
        <taxon>Pentapetalae</taxon>
        <taxon>rosids</taxon>
        <taxon>fabids</taxon>
        <taxon>Fabales</taxon>
        <taxon>Fabaceae</taxon>
        <taxon>Papilionoideae</taxon>
        <taxon>50 kb inversion clade</taxon>
        <taxon>NPAAA clade</taxon>
        <taxon>Hologalegina</taxon>
        <taxon>IRL clade</taxon>
        <taxon>Trifolieae</taxon>
        <taxon>Trifolium</taxon>
    </lineage>
</organism>
<accession>A0A392T4I4</accession>
<comment type="caution">
    <text evidence="1">The sequence shown here is derived from an EMBL/GenBank/DDBJ whole genome shotgun (WGS) entry which is preliminary data.</text>
</comment>
<sequence length="70" mass="7563">EIAKNVTETVIGKKKLGSEFGAGTWELFGLFDGGSRTRRLEGGGRRRWRKIVGGFGGIRVRIGGGERTVA</sequence>
<reference evidence="1 2" key="1">
    <citation type="journal article" date="2018" name="Front. Plant Sci.">
        <title>Red Clover (Trifolium pratense) and Zigzag Clover (T. medium) - A Picture of Genomic Similarities and Differences.</title>
        <authorList>
            <person name="Dluhosova J."/>
            <person name="Istvanek J."/>
            <person name="Nedelnik J."/>
            <person name="Repkova J."/>
        </authorList>
    </citation>
    <scope>NUCLEOTIDE SEQUENCE [LARGE SCALE GENOMIC DNA]</scope>
    <source>
        <strain evidence="2">cv. 10/8</strain>
        <tissue evidence="1">Leaf</tissue>
    </source>
</reference>
<name>A0A392T4I4_9FABA</name>
<dbReference type="Proteomes" id="UP000265520">
    <property type="component" value="Unassembled WGS sequence"/>
</dbReference>